<dbReference type="AlphaFoldDB" id="A0AA48HKN3"/>
<dbReference type="SMART" id="SM00283">
    <property type="entry name" value="MA"/>
    <property type="match status" value="1"/>
</dbReference>
<dbReference type="InterPro" id="IPR000014">
    <property type="entry name" value="PAS"/>
</dbReference>
<keyword evidence="6 12" id="KW-0812">Transmembrane</keyword>
<keyword evidence="2" id="KW-1003">Cell membrane</keyword>
<evidence type="ECO:0000256" key="2">
    <source>
        <dbReference type="ARBA" id="ARBA00022475"/>
    </source>
</evidence>
<name>A0AA48HKN3_9ALTE</name>
<feature type="transmembrane region" description="Helical" evidence="12">
    <location>
        <begin position="174"/>
        <end position="192"/>
    </location>
</feature>
<dbReference type="SUPFAM" id="SSF55785">
    <property type="entry name" value="PYP-like sensor domain (PAS domain)"/>
    <property type="match status" value="1"/>
</dbReference>
<dbReference type="GO" id="GO:0005886">
    <property type="term" value="C:plasma membrane"/>
    <property type="evidence" value="ECO:0007669"/>
    <property type="project" value="UniProtKB-SubCell"/>
</dbReference>
<dbReference type="CDD" id="cd11386">
    <property type="entry name" value="MCP_signal"/>
    <property type="match status" value="1"/>
</dbReference>
<evidence type="ECO:0000256" key="7">
    <source>
        <dbReference type="ARBA" id="ARBA00022989"/>
    </source>
</evidence>
<dbReference type="FunFam" id="3.30.450.20:FF:000046">
    <property type="entry name" value="Aerotaxis sensor receptor"/>
    <property type="match status" value="1"/>
</dbReference>
<evidence type="ECO:0000313" key="16">
    <source>
        <dbReference type="Proteomes" id="UP001333710"/>
    </source>
</evidence>
<dbReference type="RefSeq" id="WP_338292976.1">
    <property type="nucleotide sequence ID" value="NZ_AP027272.1"/>
</dbReference>
<dbReference type="InterPro" id="IPR004090">
    <property type="entry name" value="Chemotax_Me-accpt_rcpt"/>
</dbReference>
<dbReference type="SMART" id="SM00086">
    <property type="entry name" value="PAC"/>
    <property type="match status" value="1"/>
</dbReference>
<gene>
    <name evidence="15" type="ORF">MACH26_25050</name>
</gene>
<dbReference type="NCBIfam" id="TIGR00229">
    <property type="entry name" value="sensory_box"/>
    <property type="match status" value="1"/>
</dbReference>
<keyword evidence="9 11" id="KW-0807">Transducer</keyword>
<dbReference type="Gene3D" id="3.30.450.20">
    <property type="entry name" value="PAS domain"/>
    <property type="match status" value="1"/>
</dbReference>
<evidence type="ECO:0000256" key="5">
    <source>
        <dbReference type="ARBA" id="ARBA00022519"/>
    </source>
</evidence>
<evidence type="ECO:0000313" key="15">
    <source>
        <dbReference type="EMBL" id="BDX06984.1"/>
    </source>
</evidence>
<reference evidence="15" key="1">
    <citation type="submission" date="2023-01" db="EMBL/GenBank/DDBJ databases">
        <title>Complete genome sequence of Planctobacterium marinum strain Dej080120_11.</title>
        <authorList>
            <person name="Ueki S."/>
            <person name="Maruyama F."/>
        </authorList>
    </citation>
    <scope>NUCLEOTIDE SEQUENCE</scope>
    <source>
        <strain evidence="15">Dej080120_11</strain>
    </source>
</reference>
<evidence type="ECO:0000256" key="9">
    <source>
        <dbReference type="ARBA" id="ARBA00023224"/>
    </source>
</evidence>
<dbReference type="Gene3D" id="1.10.287.950">
    <property type="entry name" value="Methyl-accepting chemotaxis protein"/>
    <property type="match status" value="1"/>
</dbReference>
<organism evidence="15 16">
    <name type="scientific">Planctobacterium marinum</name>
    <dbReference type="NCBI Taxonomy" id="1631968"/>
    <lineage>
        <taxon>Bacteria</taxon>
        <taxon>Pseudomonadati</taxon>
        <taxon>Pseudomonadota</taxon>
        <taxon>Gammaproteobacteria</taxon>
        <taxon>Alteromonadales</taxon>
        <taxon>Alteromonadaceae</taxon>
        <taxon>Planctobacterium</taxon>
    </lineage>
</organism>
<dbReference type="InterPro" id="IPR013655">
    <property type="entry name" value="PAS_fold_3"/>
</dbReference>
<accession>A0AA48HKN3</accession>
<feature type="domain" description="PAS" evidence="14">
    <location>
        <begin position="24"/>
        <end position="75"/>
    </location>
</feature>
<keyword evidence="16" id="KW-1185">Reference proteome</keyword>
<evidence type="ECO:0000256" key="3">
    <source>
        <dbReference type="ARBA" id="ARBA00022481"/>
    </source>
</evidence>
<dbReference type="SMART" id="SM00091">
    <property type="entry name" value="PAS"/>
    <property type="match status" value="1"/>
</dbReference>
<keyword evidence="3" id="KW-0488">Methylation</keyword>
<dbReference type="PROSITE" id="PS50111">
    <property type="entry name" value="CHEMOTAXIS_TRANSDUC_2"/>
    <property type="match status" value="1"/>
</dbReference>
<dbReference type="PROSITE" id="PS50112">
    <property type="entry name" value="PAS"/>
    <property type="match status" value="1"/>
</dbReference>
<comment type="subcellular location">
    <subcellularLocation>
        <location evidence="1">Cell inner membrane</location>
        <topology evidence="1">Multi-pass membrane protein</topology>
    </subcellularLocation>
</comment>
<evidence type="ECO:0000256" key="12">
    <source>
        <dbReference type="SAM" id="Phobius"/>
    </source>
</evidence>
<dbReference type="InterPro" id="IPR001610">
    <property type="entry name" value="PAC"/>
</dbReference>
<evidence type="ECO:0000256" key="8">
    <source>
        <dbReference type="ARBA" id="ARBA00023136"/>
    </source>
</evidence>
<proteinExistence type="inferred from homology"/>
<dbReference type="KEGG" id="pmaw:MACH26_25050"/>
<dbReference type="GO" id="GO:0052131">
    <property type="term" value="P:positive aerotaxis"/>
    <property type="evidence" value="ECO:0007669"/>
    <property type="project" value="UniProtKB-ARBA"/>
</dbReference>
<dbReference type="GO" id="GO:0007165">
    <property type="term" value="P:signal transduction"/>
    <property type="evidence" value="ECO:0007669"/>
    <property type="project" value="UniProtKB-KW"/>
</dbReference>
<comment type="similarity">
    <text evidence="10">Belongs to the methyl-accepting chemotaxis (MCP) protein family.</text>
</comment>
<evidence type="ECO:0000256" key="11">
    <source>
        <dbReference type="PROSITE-ProRule" id="PRU00284"/>
    </source>
</evidence>
<dbReference type="GO" id="GO:0004888">
    <property type="term" value="F:transmembrane signaling receptor activity"/>
    <property type="evidence" value="ECO:0007669"/>
    <property type="project" value="InterPro"/>
</dbReference>
<keyword evidence="7 12" id="KW-1133">Transmembrane helix</keyword>
<evidence type="ECO:0000256" key="1">
    <source>
        <dbReference type="ARBA" id="ARBA00004429"/>
    </source>
</evidence>
<evidence type="ECO:0000256" key="6">
    <source>
        <dbReference type="ARBA" id="ARBA00022692"/>
    </source>
</evidence>
<dbReference type="InterPro" id="IPR035965">
    <property type="entry name" value="PAS-like_dom_sf"/>
</dbReference>
<feature type="transmembrane region" description="Helical" evidence="12">
    <location>
        <begin position="148"/>
        <end position="168"/>
    </location>
</feature>
<keyword evidence="5" id="KW-0997">Cell inner membrane</keyword>
<dbReference type="SUPFAM" id="SSF58104">
    <property type="entry name" value="Methyl-accepting chemotaxis protein (MCP) signaling domain"/>
    <property type="match status" value="1"/>
</dbReference>
<dbReference type="FunFam" id="1.10.287.950:FF:000001">
    <property type="entry name" value="Methyl-accepting chemotaxis sensory transducer"/>
    <property type="match status" value="1"/>
</dbReference>
<evidence type="ECO:0000259" key="13">
    <source>
        <dbReference type="PROSITE" id="PS50111"/>
    </source>
</evidence>
<dbReference type="Proteomes" id="UP001333710">
    <property type="component" value="Chromosome"/>
</dbReference>
<evidence type="ECO:0000259" key="14">
    <source>
        <dbReference type="PROSITE" id="PS50112"/>
    </source>
</evidence>
<dbReference type="Pfam" id="PF08447">
    <property type="entry name" value="PAS_3"/>
    <property type="match status" value="1"/>
</dbReference>
<dbReference type="InterPro" id="IPR004089">
    <property type="entry name" value="MCPsignal_dom"/>
</dbReference>
<protein>
    <submittedName>
        <fullName evidence="15">Chemotaxis protein</fullName>
    </submittedName>
</protein>
<dbReference type="PANTHER" id="PTHR32089">
    <property type="entry name" value="METHYL-ACCEPTING CHEMOTAXIS PROTEIN MCPB"/>
    <property type="match status" value="1"/>
</dbReference>
<dbReference type="CDD" id="cd00130">
    <property type="entry name" value="PAS"/>
    <property type="match status" value="1"/>
</dbReference>
<dbReference type="EMBL" id="AP027272">
    <property type="protein sequence ID" value="BDX06984.1"/>
    <property type="molecule type" value="Genomic_DNA"/>
</dbReference>
<keyword evidence="8 12" id="KW-0472">Membrane</keyword>
<dbReference type="PRINTS" id="PR00260">
    <property type="entry name" value="CHEMTRNSDUCR"/>
</dbReference>
<feature type="domain" description="Methyl-accepting transducer" evidence="13">
    <location>
        <begin position="247"/>
        <end position="483"/>
    </location>
</feature>
<sequence length="518" mass="56403">MSHSALTGNEVQFSENEILLSTTDLDSRITYANDNFCNIAGYSLQEMLGKPHNLVRHQDMPKLAFADMWQNLKAGNSWMGPVKNRCKNGDYYWVNAFVTPIKDANNRVIEYQSVRTKPTRELVDNAENEYRKMCNGQKSKALKAPFDLTLLALVGFSFAFLISLIAVFTSFSVVSVALSVTLAISLAGFSLWRGKYLALVNKAKKIYDNPVMSYLYAGSNDVSGHINLALEMQKAKLKAIIGRVNDVTDKVNDNAEHSASCGQQVAQLLNRQADEVTQMATAMDQFSATIQELAANVQTAATAAEESESQTNCGKQAVQKTLEAISELDGQLQLASQEVKKLVNGNDMIQGILNEINAIAEQTNLLALNAAIEAARAGEQGRGFAVVADEVRSLASRTQQSTEEITKLITELNTTSNQAQTAMQQGINLSAQSVEKANDSGNNLNLIFTGITQLTDLNRSVAASIEEQSVVAEQVAVNVNSIKELADESGDHGKKAQQLSESLKSQVSTQTSLIKQFN</sequence>
<evidence type="ECO:0000256" key="10">
    <source>
        <dbReference type="ARBA" id="ARBA00029447"/>
    </source>
</evidence>
<dbReference type="PANTHER" id="PTHR32089:SF112">
    <property type="entry name" value="LYSOZYME-LIKE PROTEIN-RELATED"/>
    <property type="match status" value="1"/>
</dbReference>
<dbReference type="Pfam" id="PF00015">
    <property type="entry name" value="MCPsignal"/>
    <property type="match status" value="1"/>
</dbReference>
<keyword evidence="4" id="KW-0145">Chemotaxis</keyword>
<evidence type="ECO:0000256" key="4">
    <source>
        <dbReference type="ARBA" id="ARBA00022500"/>
    </source>
</evidence>